<dbReference type="GO" id="GO:0004115">
    <property type="term" value="F:3',5'-cyclic-AMP phosphodiesterase activity"/>
    <property type="evidence" value="ECO:0007669"/>
    <property type="project" value="InterPro"/>
</dbReference>
<feature type="region of interest" description="Disordered" evidence="1">
    <location>
        <begin position="354"/>
        <end position="424"/>
    </location>
</feature>
<evidence type="ECO:0000313" key="3">
    <source>
        <dbReference type="Proteomes" id="UP000256328"/>
    </source>
</evidence>
<dbReference type="PANTHER" id="PTHR28283">
    <property type="entry name" value="3',5'-CYCLIC-NUCLEOTIDE PHOSPHODIESTERASE 1"/>
    <property type="match status" value="1"/>
</dbReference>
<protein>
    <submittedName>
        <fullName evidence="2">Uncharacterized protein</fullName>
    </submittedName>
</protein>
<dbReference type="PRINTS" id="PR00388">
    <property type="entry name" value="PDIESTERASE2"/>
</dbReference>
<dbReference type="OrthoDB" id="258495at2759"/>
<dbReference type="PANTHER" id="PTHR28283:SF1">
    <property type="entry name" value="3',5'-CYCLIC-NUCLEOTIDE PHOSPHODIESTERASE 1"/>
    <property type="match status" value="1"/>
</dbReference>
<gene>
    <name evidence="2" type="ORF">BP5796_04837</name>
</gene>
<sequence length="481" mass="52119">MEHLGSGGGPREDNTTALLVRSTAQEWTKGSILAVDAGVQLGKIARILDDHLPNVKVRPAIVASGPFKGLAIPHASSAANAVHVTRTLVDTYLITHPHLDHISGFVVNTASLTRAKRLAGLPKTIKAFKEHIFNNVIWPNLSDENDGAGLVTYMRLVEGGSPALGNGDDKGYMEICDGLTVKAWSVSHGHCIEKHTHRGSSASLHPVLDAAGVPLIEASPLGRSISSGARSPKHPRNSRMSPHPSSNYAAAYSQATEIREETCVYDSSAYFIRDIATGREILVFGDVEPDSISLHPRNQRVWIDAAPKVASGKLGGVFIECSYDDSQEDSMLFGHMAPRHLIMELKILATEVEASKQEQQETKKRKRQSNGDSLDHPNRRHSPGGAPRQGSPLPNIQASPVSPLTQCRLPDIQPPDNDSIPKKFSNVPLNGVKIVLIHIKEKLNDGPDEGDIILGQLKEYEEEIGLGCEFVISREGQAVFL</sequence>
<organism evidence="2 3">
    <name type="scientific">Coleophoma crateriformis</name>
    <dbReference type="NCBI Taxonomy" id="565419"/>
    <lineage>
        <taxon>Eukaryota</taxon>
        <taxon>Fungi</taxon>
        <taxon>Dikarya</taxon>
        <taxon>Ascomycota</taxon>
        <taxon>Pezizomycotina</taxon>
        <taxon>Leotiomycetes</taxon>
        <taxon>Helotiales</taxon>
        <taxon>Dermateaceae</taxon>
        <taxon>Coleophoma</taxon>
    </lineage>
</organism>
<dbReference type="CDD" id="cd07735">
    <property type="entry name" value="class_II_PDE_MBL-fold"/>
    <property type="match status" value="1"/>
</dbReference>
<reference evidence="2 3" key="1">
    <citation type="journal article" date="2018" name="IMA Fungus">
        <title>IMA Genome-F 9: Draft genome sequence of Annulohypoxylon stygium, Aspergillus mulundensis, Berkeleyomyces basicola (syn. Thielaviopsis basicola), Ceratocystis smalleyi, two Cercospora beticola strains, Coleophoma cylindrospora, Fusarium fracticaudum, Phialophora cf. hyalina, and Morchella septimelata.</title>
        <authorList>
            <person name="Wingfield B.D."/>
            <person name="Bills G.F."/>
            <person name="Dong Y."/>
            <person name="Huang W."/>
            <person name="Nel W.J."/>
            <person name="Swalarsk-Parry B.S."/>
            <person name="Vaghefi N."/>
            <person name="Wilken P.M."/>
            <person name="An Z."/>
            <person name="de Beer Z.W."/>
            <person name="De Vos L."/>
            <person name="Chen L."/>
            <person name="Duong T.A."/>
            <person name="Gao Y."/>
            <person name="Hammerbacher A."/>
            <person name="Kikkert J.R."/>
            <person name="Li Y."/>
            <person name="Li H."/>
            <person name="Li K."/>
            <person name="Li Q."/>
            <person name="Liu X."/>
            <person name="Ma X."/>
            <person name="Naidoo K."/>
            <person name="Pethybridge S.J."/>
            <person name="Sun J."/>
            <person name="Steenkamp E.T."/>
            <person name="van der Nest M.A."/>
            <person name="van Wyk S."/>
            <person name="Wingfield M.J."/>
            <person name="Xiong C."/>
            <person name="Yue Q."/>
            <person name="Zhang X."/>
        </authorList>
    </citation>
    <scope>NUCLEOTIDE SEQUENCE [LARGE SCALE GENOMIC DNA]</scope>
    <source>
        <strain evidence="2 3">BP5796</strain>
    </source>
</reference>
<dbReference type="Proteomes" id="UP000256328">
    <property type="component" value="Unassembled WGS sequence"/>
</dbReference>
<evidence type="ECO:0000313" key="2">
    <source>
        <dbReference type="EMBL" id="RDW83346.1"/>
    </source>
</evidence>
<dbReference type="EMBL" id="PDLN01000006">
    <property type="protein sequence ID" value="RDW83346.1"/>
    <property type="molecule type" value="Genomic_DNA"/>
</dbReference>
<comment type="caution">
    <text evidence="2">The sequence shown here is derived from an EMBL/GenBank/DDBJ whole genome shotgun (WGS) entry which is preliminary data.</text>
</comment>
<dbReference type="Pfam" id="PF02112">
    <property type="entry name" value="PDEase_II"/>
    <property type="match status" value="2"/>
</dbReference>
<dbReference type="GO" id="GO:0006198">
    <property type="term" value="P:cAMP catabolic process"/>
    <property type="evidence" value="ECO:0007669"/>
    <property type="project" value="InterPro"/>
</dbReference>
<name>A0A3D8SAM1_9HELO</name>
<accession>A0A3D8SAM1</accession>
<dbReference type="GO" id="GO:1902660">
    <property type="term" value="P:negative regulation of glucose mediated signaling pathway"/>
    <property type="evidence" value="ECO:0007669"/>
    <property type="project" value="TreeGrafter"/>
</dbReference>
<dbReference type="InterPro" id="IPR000396">
    <property type="entry name" value="Pdiesterase2"/>
</dbReference>
<dbReference type="InterPro" id="IPR036866">
    <property type="entry name" value="RibonucZ/Hydroxyglut_hydro"/>
</dbReference>
<feature type="region of interest" description="Disordered" evidence="1">
    <location>
        <begin position="222"/>
        <end position="248"/>
    </location>
</feature>
<dbReference type="GO" id="GO:0047555">
    <property type="term" value="F:3',5'-cyclic-GMP phosphodiesterase activity"/>
    <property type="evidence" value="ECO:0007669"/>
    <property type="project" value="TreeGrafter"/>
</dbReference>
<dbReference type="SUPFAM" id="SSF56281">
    <property type="entry name" value="Metallo-hydrolase/oxidoreductase"/>
    <property type="match status" value="1"/>
</dbReference>
<feature type="compositionally biased region" description="Polar residues" evidence="1">
    <location>
        <begin position="392"/>
        <end position="405"/>
    </location>
</feature>
<proteinExistence type="predicted"/>
<keyword evidence="3" id="KW-1185">Reference proteome</keyword>
<dbReference type="Gene3D" id="3.60.15.10">
    <property type="entry name" value="Ribonuclease Z/Hydroxyacylglutathione hydrolase-like"/>
    <property type="match status" value="1"/>
</dbReference>
<evidence type="ECO:0000256" key="1">
    <source>
        <dbReference type="SAM" id="MobiDB-lite"/>
    </source>
</evidence>
<dbReference type="AlphaFoldDB" id="A0A3D8SAM1"/>
<feature type="compositionally biased region" description="Polar residues" evidence="1">
    <location>
        <begin position="238"/>
        <end position="248"/>
    </location>
</feature>